<accession>A0A1I7FD24</accession>
<keyword evidence="17" id="KW-1185">Reference proteome</keyword>
<dbReference type="GO" id="GO:0046872">
    <property type="term" value="F:metal ion binding"/>
    <property type="evidence" value="ECO:0007669"/>
    <property type="project" value="UniProtKB-UniRule"/>
</dbReference>
<reference evidence="17" key="1">
    <citation type="submission" date="2016-10" db="EMBL/GenBank/DDBJ databases">
        <authorList>
            <person name="Varghese N."/>
            <person name="Submissions S."/>
        </authorList>
    </citation>
    <scope>NUCLEOTIDE SEQUENCE [LARGE SCALE GENOMIC DNA]</scope>
    <source>
        <strain evidence="17">CGMCC 1.6981</strain>
    </source>
</reference>
<keyword evidence="8 14" id="KW-0479">Metal-binding</keyword>
<dbReference type="GO" id="GO:0005886">
    <property type="term" value="C:plasma membrane"/>
    <property type="evidence" value="ECO:0007669"/>
    <property type="project" value="UniProtKB-SubCell"/>
</dbReference>
<dbReference type="PANTHER" id="PTHR40255">
    <property type="entry name" value="UPF0093 MEMBRANE PROTEIN SLR1790"/>
    <property type="match status" value="1"/>
</dbReference>
<name>A0A1I7FD24_9GAMM</name>
<dbReference type="PANTHER" id="PTHR40255:SF1">
    <property type="entry name" value="PROTOPORPHYRINOGEN IX OXIDASE"/>
    <property type="match status" value="1"/>
</dbReference>
<keyword evidence="10" id="KW-0560">Oxidoreductase</keyword>
<evidence type="ECO:0000256" key="5">
    <source>
        <dbReference type="ARBA" id="ARBA00022475"/>
    </source>
</evidence>
<keyword evidence="9 15" id="KW-1133">Transmembrane helix</keyword>
<keyword evidence="7 15" id="KW-0812">Transmembrane</keyword>
<proteinExistence type="inferred from homology"/>
<dbReference type="GO" id="GO:0070818">
    <property type="term" value="F:protoporphyrinogen oxidase activity"/>
    <property type="evidence" value="ECO:0007669"/>
    <property type="project" value="UniProtKB-UniRule"/>
</dbReference>
<keyword evidence="11 14" id="KW-0408">Iron</keyword>
<dbReference type="OrthoDB" id="5770094at2"/>
<evidence type="ECO:0000256" key="13">
    <source>
        <dbReference type="ARBA" id="ARBA00048390"/>
    </source>
</evidence>
<evidence type="ECO:0000256" key="7">
    <source>
        <dbReference type="ARBA" id="ARBA00022692"/>
    </source>
</evidence>
<evidence type="ECO:0000256" key="15">
    <source>
        <dbReference type="SAM" id="Phobius"/>
    </source>
</evidence>
<dbReference type="GO" id="GO:0006782">
    <property type="term" value="P:protoporphyrinogen IX biosynthetic process"/>
    <property type="evidence" value="ECO:0007669"/>
    <property type="project" value="UniProtKB-UniRule"/>
</dbReference>
<keyword evidence="5 14" id="KW-1003">Cell membrane</keyword>
<evidence type="ECO:0000313" key="17">
    <source>
        <dbReference type="Proteomes" id="UP000198693"/>
    </source>
</evidence>
<dbReference type="STRING" id="463301.SAMN04487955_101405"/>
<sequence>MPWIKILHIVALVCWCGTLLYLPAMIAQSARATPDAPAYAIDAPFMPRFLYNSVATPAALVAIISGTLLFLLNNIASGWLVLKLLAVAVMIAAHGTCALLLVRLEKGHQKGVRPVALVTSMIAGVSMLVVVGLVLAKPEL</sequence>
<dbReference type="Pfam" id="PF03653">
    <property type="entry name" value="UPF0093"/>
    <property type="match status" value="1"/>
</dbReference>
<evidence type="ECO:0000256" key="3">
    <source>
        <dbReference type="ARBA" id="ARBA00006501"/>
    </source>
</evidence>
<comment type="pathway">
    <text evidence="2 14">Porphyrin-containing compound metabolism; protoporphyrin-IX biosynthesis; protoporphyrin-IX from protoporphyrinogen-IX: step 1/1.</text>
</comment>
<keyword evidence="12 14" id="KW-0472">Membrane</keyword>
<gene>
    <name evidence="16" type="ORF">SAMN04487955_101405</name>
</gene>
<evidence type="ECO:0000256" key="10">
    <source>
        <dbReference type="ARBA" id="ARBA00023002"/>
    </source>
</evidence>
<evidence type="ECO:0000256" key="2">
    <source>
        <dbReference type="ARBA" id="ARBA00005073"/>
    </source>
</evidence>
<evidence type="ECO:0000256" key="11">
    <source>
        <dbReference type="ARBA" id="ARBA00023004"/>
    </source>
</evidence>
<evidence type="ECO:0000256" key="12">
    <source>
        <dbReference type="ARBA" id="ARBA00023136"/>
    </source>
</evidence>
<evidence type="ECO:0000256" key="1">
    <source>
        <dbReference type="ARBA" id="ARBA00004651"/>
    </source>
</evidence>
<comment type="function">
    <text evidence="14">Catalyzes the oxidation of protoporphyrinogen IX to protoporphyrin IX.</text>
</comment>
<feature type="transmembrane region" description="Helical" evidence="15">
    <location>
        <begin position="84"/>
        <end position="102"/>
    </location>
</feature>
<protein>
    <recommendedName>
        <fullName evidence="4 14">Protoporphyrinogen IX oxidase</fullName>
        <ecNumber evidence="14">1.3.99.-</ecNumber>
    </recommendedName>
</protein>
<evidence type="ECO:0000256" key="9">
    <source>
        <dbReference type="ARBA" id="ARBA00022989"/>
    </source>
</evidence>
<dbReference type="AlphaFoldDB" id="A0A1I7FD24"/>
<keyword evidence="6 14" id="KW-0349">Heme</keyword>
<comment type="similarity">
    <text evidence="3 14">Belongs to the HemJ family.</text>
</comment>
<organism evidence="16 17">
    <name type="scientific">Halomonas korlensis</name>
    <dbReference type="NCBI Taxonomy" id="463301"/>
    <lineage>
        <taxon>Bacteria</taxon>
        <taxon>Pseudomonadati</taxon>
        <taxon>Pseudomonadota</taxon>
        <taxon>Gammaproteobacteria</taxon>
        <taxon>Oceanospirillales</taxon>
        <taxon>Halomonadaceae</taxon>
        <taxon>Halomonas</taxon>
    </lineage>
</organism>
<dbReference type="UniPathway" id="UPA00251">
    <property type="reaction ID" value="UER00324"/>
</dbReference>
<dbReference type="PIRSF" id="PIRSF004638">
    <property type="entry name" value="UCP004638"/>
    <property type="match status" value="1"/>
</dbReference>
<comment type="catalytic activity">
    <reaction evidence="13 14">
        <text>protoporphyrinogen IX + 3 A = protoporphyrin IX + 3 AH2</text>
        <dbReference type="Rhea" id="RHEA:62000"/>
        <dbReference type="ChEBI" id="CHEBI:13193"/>
        <dbReference type="ChEBI" id="CHEBI:17499"/>
        <dbReference type="ChEBI" id="CHEBI:57306"/>
        <dbReference type="ChEBI" id="CHEBI:57307"/>
    </reaction>
</comment>
<evidence type="ECO:0000256" key="4">
    <source>
        <dbReference type="ARBA" id="ARBA00017504"/>
    </source>
</evidence>
<dbReference type="InterPro" id="IPR005265">
    <property type="entry name" value="HemJ-like"/>
</dbReference>
<comment type="subcellular location">
    <subcellularLocation>
        <location evidence="1">Cell membrane</location>
        <topology evidence="1">Multi-pass membrane protein</topology>
    </subcellularLocation>
</comment>
<feature type="transmembrane region" description="Helical" evidence="15">
    <location>
        <begin position="114"/>
        <end position="136"/>
    </location>
</feature>
<dbReference type="Proteomes" id="UP000198693">
    <property type="component" value="Unassembled WGS sequence"/>
</dbReference>
<dbReference type="EC" id="1.3.99.-" evidence="14"/>
<evidence type="ECO:0000313" key="16">
    <source>
        <dbReference type="EMBL" id="SFU34153.1"/>
    </source>
</evidence>
<dbReference type="EMBL" id="FPBP01000001">
    <property type="protein sequence ID" value="SFU34153.1"/>
    <property type="molecule type" value="Genomic_DNA"/>
</dbReference>
<feature type="transmembrane region" description="Helical" evidence="15">
    <location>
        <begin position="50"/>
        <end position="72"/>
    </location>
</feature>
<evidence type="ECO:0000256" key="6">
    <source>
        <dbReference type="ARBA" id="ARBA00022617"/>
    </source>
</evidence>
<evidence type="ECO:0000256" key="8">
    <source>
        <dbReference type="ARBA" id="ARBA00022723"/>
    </source>
</evidence>
<evidence type="ECO:0000256" key="14">
    <source>
        <dbReference type="PIRNR" id="PIRNR004638"/>
    </source>
</evidence>
<dbReference type="RefSeq" id="WP_089792380.1">
    <property type="nucleotide sequence ID" value="NZ_FPBP01000001.1"/>
</dbReference>
<comment type="cofactor">
    <cofactor evidence="14">
        <name>heme b</name>
        <dbReference type="ChEBI" id="CHEBI:60344"/>
    </cofactor>
    <text evidence="14">Binds 1 heme b (iron(II)-protoporphyrin IX) group per subunit.</text>
</comment>